<feature type="transmembrane region" description="Helical" evidence="6">
    <location>
        <begin position="300"/>
        <end position="327"/>
    </location>
</feature>
<feature type="transmembrane region" description="Helical" evidence="6">
    <location>
        <begin position="136"/>
        <end position="160"/>
    </location>
</feature>
<keyword evidence="5 6" id="KW-0472">Membrane</keyword>
<dbReference type="InterPro" id="IPR036259">
    <property type="entry name" value="MFS_trans_sf"/>
</dbReference>
<keyword evidence="3 6" id="KW-0812">Transmembrane</keyword>
<gene>
    <name evidence="8" type="ORF">K9V48_19440</name>
</gene>
<dbReference type="InterPro" id="IPR052714">
    <property type="entry name" value="MFS_Exporter"/>
</dbReference>
<protein>
    <submittedName>
        <fullName evidence="8">MFS transporter</fullName>
    </submittedName>
</protein>
<evidence type="ECO:0000256" key="5">
    <source>
        <dbReference type="ARBA" id="ARBA00023136"/>
    </source>
</evidence>
<feature type="transmembrane region" description="Helical" evidence="6">
    <location>
        <begin position="276"/>
        <end position="294"/>
    </location>
</feature>
<name>A0ABS7UWQ3_9BACI</name>
<keyword evidence="4 6" id="KW-1133">Transmembrane helix</keyword>
<dbReference type="EMBL" id="JAIQUM010000053">
    <property type="protein sequence ID" value="MBZ5752365.1"/>
    <property type="molecule type" value="Genomic_DNA"/>
</dbReference>
<feature type="transmembrane region" description="Helical" evidence="6">
    <location>
        <begin position="46"/>
        <end position="65"/>
    </location>
</feature>
<reference evidence="8" key="1">
    <citation type="submission" date="2024-05" db="EMBL/GenBank/DDBJ databases">
        <title>Metabacillus sp. nov., isolated from the rhizosphere soil of tomato plants.</title>
        <authorList>
            <person name="Ma R."/>
        </authorList>
    </citation>
    <scope>NUCLEOTIDE SEQUENCE</scope>
    <source>
        <strain evidence="8">DBTR6</strain>
    </source>
</reference>
<feature type="transmembrane region" description="Helical" evidence="6">
    <location>
        <begin position="213"/>
        <end position="237"/>
    </location>
</feature>
<dbReference type="Proteomes" id="UP001165287">
    <property type="component" value="Unassembled WGS sequence"/>
</dbReference>
<dbReference type="InterPro" id="IPR011701">
    <property type="entry name" value="MFS"/>
</dbReference>
<feature type="transmembrane region" description="Helical" evidence="6">
    <location>
        <begin position="12"/>
        <end position="34"/>
    </location>
</feature>
<keyword evidence="9" id="KW-1185">Reference proteome</keyword>
<feature type="transmembrane region" description="Helical" evidence="6">
    <location>
        <begin position="339"/>
        <end position="360"/>
    </location>
</feature>
<evidence type="ECO:0000256" key="4">
    <source>
        <dbReference type="ARBA" id="ARBA00022989"/>
    </source>
</evidence>
<proteinExistence type="predicted"/>
<dbReference type="Gene3D" id="1.20.1250.20">
    <property type="entry name" value="MFS general substrate transporter like domains"/>
    <property type="match status" value="1"/>
</dbReference>
<evidence type="ECO:0000313" key="9">
    <source>
        <dbReference type="Proteomes" id="UP001165287"/>
    </source>
</evidence>
<dbReference type="RefSeq" id="WP_224140819.1">
    <property type="nucleotide sequence ID" value="NZ_JAIQUM010000053.1"/>
</dbReference>
<keyword evidence="2" id="KW-0813">Transport</keyword>
<feature type="transmembrane region" description="Helical" evidence="6">
    <location>
        <begin position="366"/>
        <end position="384"/>
    </location>
</feature>
<dbReference type="InterPro" id="IPR020846">
    <property type="entry name" value="MFS_dom"/>
</dbReference>
<evidence type="ECO:0000256" key="3">
    <source>
        <dbReference type="ARBA" id="ARBA00022692"/>
    </source>
</evidence>
<evidence type="ECO:0000256" key="6">
    <source>
        <dbReference type="SAM" id="Phobius"/>
    </source>
</evidence>
<accession>A0ABS7UWQ3</accession>
<dbReference type="PANTHER" id="PTHR23531:SF1">
    <property type="entry name" value="QUINOLENE RESISTANCE PROTEIN NORA"/>
    <property type="match status" value="1"/>
</dbReference>
<dbReference type="SUPFAM" id="SSF103473">
    <property type="entry name" value="MFS general substrate transporter"/>
    <property type="match status" value="1"/>
</dbReference>
<dbReference type="Pfam" id="PF07690">
    <property type="entry name" value="MFS_1"/>
    <property type="match status" value="1"/>
</dbReference>
<dbReference type="PANTHER" id="PTHR23531">
    <property type="entry name" value="QUINOLENE RESISTANCE PROTEIN NORA"/>
    <property type="match status" value="1"/>
</dbReference>
<dbReference type="PROSITE" id="PS50850">
    <property type="entry name" value="MFS"/>
    <property type="match status" value="1"/>
</dbReference>
<feature type="domain" description="Major facilitator superfamily (MFS) profile" evidence="7">
    <location>
        <begin position="12"/>
        <end position="388"/>
    </location>
</feature>
<organism evidence="8 9">
    <name type="scientific">Metabacillus rhizolycopersici</name>
    <dbReference type="NCBI Taxonomy" id="2875709"/>
    <lineage>
        <taxon>Bacteria</taxon>
        <taxon>Bacillati</taxon>
        <taxon>Bacillota</taxon>
        <taxon>Bacilli</taxon>
        <taxon>Bacillales</taxon>
        <taxon>Bacillaceae</taxon>
        <taxon>Metabacillus</taxon>
    </lineage>
</organism>
<evidence type="ECO:0000256" key="1">
    <source>
        <dbReference type="ARBA" id="ARBA00004651"/>
    </source>
</evidence>
<evidence type="ECO:0000259" key="7">
    <source>
        <dbReference type="PROSITE" id="PS50850"/>
    </source>
</evidence>
<feature type="transmembrane region" description="Helical" evidence="6">
    <location>
        <begin position="243"/>
        <end position="264"/>
    </location>
</feature>
<evidence type="ECO:0000256" key="2">
    <source>
        <dbReference type="ARBA" id="ARBA00022448"/>
    </source>
</evidence>
<comment type="subcellular location">
    <subcellularLocation>
        <location evidence="1">Cell membrane</location>
        <topology evidence="1">Multi-pass membrane protein</topology>
    </subcellularLocation>
</comment>
<feature type="transmembrane region" description="Helical" evidence="6">
    <location>
        <begin position="101"/>
        <end position="124"/>
    </location>
</feature>
<sequence length="395" mass="42826">MNQVKVKLWTGQYTTIVVSSLVLFAAFYMITAGFPLYVTTISNNPSIAGTMTTALMTASFITRFFASVIIQKINMKLLLVISLIYFMITIAISFLSDSIGFLIFVRALQGIGFCMLTNLLFTLSSSLVPSSRLGEGIVFFAMSTSIGTTLGPMIAIAYLANYSFKSMLLITLVLMLFSFICSLFVKNMKIEEPTEQKTATKEPFYTYMFDRRILVPSILVALNYMAISGTVNFIGALGNEMKIGGSISQFFTAQGITIVAVRIVSGKIFDRFGHKILIIPAAISGSIGLFLLSLSHSLGLVLLSGCLFGIAYGVMQPIIQAWALTLVPLEKKATANSMLLLFMDLGMAIGSIGLGSLASYVGYGMMFGYSATFMVLILLIYLFGSKVKSSEAGTC</sequence>
<feature type="transmembrane region" description="Helical" evidence="6">
    <location>
        <begin position="77"/>
        <end position="95"/>
    </location>
</feature>
<evidence type="ECO:0000313" key="8">
    <source>
        <dbReference type="EMBL" id="MBZ5752365.1"/>
    </source>
</evidence>
<comment type="caution">
    <text evidence="8">The sequence shown here is derived from an EMBL/GenBank/DDBJ whole genome shotgun (WGS) entry which is preliminary data.</text>
</comment>
<dbReference type="CDD" id="cd17489">
    <property type="entry name" value="MFS_YfcJ_like"/>
    <property type="match status" value="1"/>
</dbReference>
<feature type="transmembrane region" description="Helical" evidence="6">
    <location>
        <begin position="166"/>
        <end position="185"/>
    </location>
</feature>